<evidence type="ECO:0000313" key="3">
    <source>
        <dbReference type="Proteomes" id="UP000240728"/>
    </source>
</evidence>
<feature type="domain" description="WYL" evidence="1">
    <location>
        <begin position="126"/>
        <end position="172"/>
    </location>
</feature>
<dbReference type="InterPro" id="IPR051534">
    <property type="entry name" value="CBASS_pafABC_assoc_protein"/>
</dbReference>
<keyword evidence="3" id="KW-1185">Reference proteome</keyword>
<evidence type="ECO:0000259" key="1">
    <source>
        <dbReference type="Pfam" id="PF13280"/>
    </source>
</evidence>
<reference evidence="2 3" key="1">
    <citation type="submission" date="2018-01" db="EMBL/GenBank/DDBJ databases">
        <title>Whole genome sequencing of Histamine producing bacteria.</title>
        <authorList>
            <person name="Butler K."/>
        </authorList>
    </citation>
    <scope>NUCLEOTIDE SEQUENCE [LARGE SCALE GENOMIC DNA]</scope>
    <source>
        <strain evidence="2 3">A1-4</strain>
    </source>
</reference>
<dbReference type="PANTHER" id="PTHR34580">
    <property type="match status" value="1"/>
</dbReference>
<protein>
    <submittedName>
        <fullName evidence="2">WYL domain-containing protein</fullName>
    </submittedName>
</protein>
<gene>
    <name evidence="2" type="ORF">C0W53_18700</name>
</gene>
<name>A0AAX0YUL2_9GAMM</name>
<accession>A0AAX0YUL2</accession>
<dbReference type="Proteomes" id="UP000240728">
    <property type="component" value="Unassembled WGS sequence"/>
</dbReference>
<organism evidence="2 3">
    <name type="scientific">Photobacterium kishitanii</name>
    <dbReference type="NCBI Taxonomy" id="318456"/>
    <lineage>
        <taxon>Bacteria</taxon>
        <taxon>Pseudomonadati</taxon>
        <taxon>Pseudomonadota</taxon>
        <taxon>Gammaproteobacteria</taxon>
        <taxon>Vibrionales</taxon>
        <taxon>Vibrionaceae</taxon>
        <taxon>Photobacterium</taxon>
    </lineage>
</organism>
<dbReference type="InterPro" id="IPR026881">
    <property type="entry name" value="WYL_dom"/>
</dbReference>
<sequence length="298" mass="34478">MERMKEHDKLGRRLGIILTRLNTGERLHLMDLAREFNVSERTLQRDFNDRLNYLPIKRDGSTYYIEPSYLGRRTTKHMASIIKSMGLEQLFPTNNAFSDNVCTSDQSPYLFKNIRLEPITDHAQEFSTLSQAIKTHQFISFFSDGHDVKDVEPYKLVNDHGIWYLVAVINERLTAIKLTTIKNVVRYKETFIAKPEYLSSIEQQNIFWLSQTLIDVIIQVDSHIAAAFLDTSPLPKQQLLKRLDDGSLLISSQVCNSDEILPQLKAWLPRIDILSPDIIKLELVKDLEAGLKRVKNYK</sequence>
<proteinExistence type="predicted"/>
<dbReference type="EMBL" id="PYOZ01000016">
    <property type="protein sequence ID" value="PSX43449.1"/>
    <property type="molecule type" value="Genomic_DNA"/>
</dbReference>
<evidence type="ECO:0000313" key="2">
    <source>
        <dbReference type="EMBL" id="PSX43449.1"/>
    </source>
</evidence>
<dbReference type="Pfam" id="PF13280">
    <property type="entry name" value="WYL"/>
    <property type="match status" value="1"/>
</dbReference>
<dbReference type="PANTHER" id="PTHR34580:SF1">
    <property type="entry name" value="PROTEIN PAFC"/>
    <property type="match status" value="1"/>
</dbReference>
<dbReference type="AlphaFoldDB" id="A0AAX0YUL2"/>
<dbReference type="PROSITE" id="PS52050">
    <property type="entry name" value="WYL"/>
    <property type="match status" value="1"/>
</dbReference>
<comment type="caution">
    <text evidence="2">The sequence shown here is derived from an EMBL/GenBank/DDBJ whole genome shotgun (WGS) entry which is preliminary data.</text>
</comment>